<evidence type="ECO:0008006" key="6">
    <source>
        <dbReference type="Google" id="ProtNLM"/>
    </source>
</evidence>
<dbReference type="Pfam" id="PF13855">
    <property type="entry name" value="LRR_8"/>
    <property type="match status" value="1"/>
</dbReference>
<dbReference type="Pfam" id="PF00560">
    <property type="entry name" value="LRR_1"/>
    <property type="match status" value="1"/>
</dbReference>
<dbReference type="SUPFAM" id="SSF52058">
    <property type="entry name" value="L domain-like"/>
    <property type="match status" value="1"/>
</dbReference>
<gene>
    <name evidence="4" type="ORF">SORBI_3009G037500</name>
</gene>
<protein>
    <recommendedName>
        <fullName evidence="6">Leucine-rich repeat-containing N-terminal plant-type domain-containing protein</fullName>
    </recommendedName>
</protein>
<evidence type="ECO:0000256" key="2">
    <source>
        <dbReference type="ARBA" id="ARBA00022737"/>
    </source>
</evidence>
<feature type="compositionally biased region" description="Polar residues" evidence="3">
    <location>
        <begin position="213"/>
        <end position="227"/>
    </location>
</feature>
<dbReference type="STRING" id="4558.A0A1B6P6K1"/>
<accession>A0A1B6P6K1</accession>
<dbReference type="InterPro" id="IPR053038">
    <property type="entry name" value="RLP_Defense"/>
</dbReference>
<sequence>MAKNQMSGVIPLGIGNLVHLEDLDFTRNHRHGVIPEDIGRLQNLIFFTLGGSPTRRYTAHLWQPHQLLTLILSNNELNGSTPENLGSLHRLTLMTLSFNRLSGAISGVIFSLSSPTDAFLLSHNYLSGVLPPQIGSLKHVTTLDLSRNNLSGEVPEALGDCASLVYLSLDDNYFTGSIPPTIGKLKSLSTLNFTRNGHPSRVEQDLWAAKALPSSQQPVGSHSTTSPELKRPCRAGSPITI</sequence>
<feature type="region of interest" description="Disordered" evidence="3">
    <location>
        <begin position="212"/>
        <end position="241"/>
    </location>
</feature>
<dbReference type="FunFam" id="3.80.10.10:FF:000383">
    <property type="entry name" value="Leucine-rich repeat receptor protein kinase EMS1"/>
    <property type="match status" value="1"/>
</dbReference>
<dbReference type="InterPro" id="IPR032675">
    <property type="entry name" value="LRR_dom_sf"/>
</dbReference>
<evidence type="ECO:0000256" key="3">
    <source>
        <dbReference type="SAM" id="MobiDB-lite"/>
    </source>
</evidence>
<dbReference type="Proteomes" id="UP000000768">
    <property type="component" value="Chromosome 9"/>
</dbReference>
<dbReference type="OMA" id="VIPSWIA"/>
<dbReference type="AlphaFoldDB" id="A0A1B6P6K1"/>
<reference evidence="5" key="2">
    <citation type="journal article" date="2018" name="Plant J.">
        <title>The Sorghum bicolor reference genome: improved assembly, gene annotations, a transcriptome atlas, and signatures of genome organization.</title>
        <authorList>
            <person name="McCormick R.F."/>
            <person name="Truong S.K."/>
            <person name="Sreedasyam A."/>
            <person name="Jenkins J."/>
            <person name="Shu S."/>
            <person name="Sims D."/>
            <person name="Kennedy M."/>
            <person name="Amirebrahimi M."/>
            <person name="Weers B.D."/>
            <person name="McKinley B."/>
            <person name="Mattison A."/>
            <person name="Morishige D.T."/>
            <person name="Grimwood J."/>
            <person name="Schmutz J."/>
            <person name="Mullet J.E."/>
        </authorList>
    </citation>
    <scope>NUCLEOTIDE SEQUENCE [LARGE SCALE GENOMIC DNA]</scope>
    <source>
        <strain evidence="5">cv. BTx623</strain>
    </source>
</reference>
<evidence type="ECO:0000313" key="5">
    <source>
        <dbReference type="Proteomes" id="UP000000768"/>
    </source>
</evidence>
<dbReference type="Gene3D" id="3.80.10.10">
    <property type="entry name" value="Ribonuclease Inhibitor"/>
    <property type="match status" value="1"/>
</dbReference>
<evidence type="ECO:0000313" key="4">
    <source>
        <dbReference type="EMBL" id="KXG21263.1"/>
    </source>
</evidence>
<proteinExistence type="predicted"/>
<dbReference type="InterPro" id="IPR001611">
    <property type="entry name" value="Leu-rich_rpt"/>
</dbReference>
<evidence type="ECO:0000256" key="1">
    <source>
        <dbReference type="ARBA" id="ARBA00022614"/>
    </source>
</evidence>
<dbReference type="EMBL" id="CM000768">
    <property type="protein sequence ID" value="KXG21263.1"/>
    <property type="molecule type" value="Genomic_DNA"/>
</dbReference>
<keyword evidence="1" id="KW-0433">Leucine-rich repeat</keyword>
<name>A0A1B6P6K1_SORBI</name>
<reference evidence="4 5" key="1">
    <citation type="journal article" date="2009" name="Nature">
        <title>The Sorghum bicolor genome and the diversification of grasses.</title>
        <authorList>
            <person name="Paterson A.H."/>
            <person name="Bowers J.E."/>
            <person name="Bruggmann R."/>
            <person name="Dubchak I."/>
            <person name="Grimwood J."/>
            <person name="Gundlach H."/>
            <person name="Haberer G."/>
            <person name="Hellsten U."/>
            <person name="Mitros T."/>
            <person name="Poliakov A."/>
            <person name="Schmutz J."/>
            <person name="Spannagl M."/>
            <person name="Tang H."/>
            <person name="Wang X."/>
            <person name="Wicker T."/>
            <person name="Bharti A.K."/>
            <person name="Chapman J."/>
            <person name="Feltus F.A."/>
            <person name="Gowik U."/>
            <person name="Grigoriev I.V."/>
            <person name="Lyons E."/>
            <person name="Maher C.A."/>
            <person name="Martis M."/>
            <person name="Narechania A."/>
            <person name="Otillar R.P."/>
            <person name="Penning B.W."/>
            <person name="Salamov A.A."/>
            <person name="Wang Y."/>
            <person name="Zhang L."/>
            <person name="Carpita N.C."/>
            <person name="Freeling M."/>
            <person name="Gingle A.R."/>
            <person name="Hash C.T."/>
            <person name="Keller B."/>
            <person name="Klein P."/>
            <person name="Kresovich S."/>
            <person name="McCann M.C."/>
            <person name="Ming R."/>
            <person name="Peterson D.G."/>
            <person name="Mehboob-ur-Rahman"/>
            <person name="Ware D."/>
            <person name="Westhoff P."/>
            <person name="Mayer K.F."/>
            <person name="Messing J."/>
            <person name="Rokhsar D.S."/>
        </authorList>
    </citation>
    <scope>NUCLEOTIDE SEQUENCE [LARGE SCALE GENOMIC DNA]</scope>
    <source>
        <strain evidence="5">cv. BTx623</strain>
    </source>
</reference>
<dbReference type="Gramene" id="KXG21263">
    <property type="protein sequence ID" value="KXG21263"/>
    <property type="gene ID" value="SORBI_3009G037500"/>
</dbReference>
<dbReference type="InParanoid" id="A0A1B6P6K1"/>
<keyword evidence="2" id="KW-0677">Repeat</keyword>
<keyword evidence="5" id="KW-1185">Reference proteome</keyword>
<dbReference type="PANTHER" id="PTHR48064">
    <property type="entry name" value="OS01G0750400 PROTEIN"/>
    <property type="match status" value="1"/>
</dbReference>
<dbReference type="PANTHER" id="PTHR48064:SF6">
    <property type="entry name" value="RECEPTOR-LIKE PROTEIN KINASE 2"/>
    <property type="match status" value="1"/>
</dbReference>
<organism evidence="4 5">
    <name type="scientific">Sorghum bicolor</name>
    <name type="common">Sorghum</name>
    <name type="synonym">Sorghum vulgare</name>
    <dbReference type="NCBI Taxonomy" id="4558"/>
    <lineage>
        <taxon>Eukaryota</taxon>
        <taxon>Viridiplantae</taxon>
        <taxon>Streptophyta</taxon>
        <taxon>Embryophyta</taxon>
        <taxon>Tracheophyta</taxon>
        <taxon>Spermatophyta</taxon>
        <taxon>Magnoliopsida</taxon>
        <taxon>Liliopsida</taxon>
        <taxon>Poales</taxon>
        <taxon>Poaceae</taxon>
        <taxon>PACMAD clade</taxon>
        <taxon>Panicoideae</taxon>
        <taxon>Andropogonodae</taxon>
        <taxon>Andropogoneae</taxon>
        <taxon>Sorghinae</taxon>
        <taxon>Sorghum</taxon>
    </lineage>
</organism>
<dbReference type="eggNOG" id="ENOG502QPYS">
    <property type="taxonomic scope" value="Eukaryota"/>
</dbReference>